<dbReference type="InterPro" id="IPR004995">
    <property type="entry name" value="Spore_Ger"/>
</dbReference>
<dbReference type="InterPro" id="IPR050768">
    <property type="entry name" value="UPF0353/GerABKA_families"/>
</dbReference>
<name>A0A174FAM7_9FIRM</name>
<dbReference type="Pfam" id="PF03323">
    <property type="entry name" value="GerA"/>
    <property type="match status" value="1"/>
</dbReference>
<evidence type="ECO:0000313" key="5">
    <source>
        <dbReference type="Proteomes" id="UP000095787"/>
    </source>
</evidence>
<evidence type="ECO:0000256" key="3">
    <source>
        <dbReference type="SAM" id="Phobius"/>
    </source>
</evidence>
<feature type="transmembrane region" description="Helical" evidence="3">
    <location>
        <begin position="456"/>
        <end position="483"/>
    </location>
</feature>
<organism evidence="4 5">
    <name type="scientific">[Ruminococcus] torques</name>
    <dbReference type="NCBI Taxonomy" id="33039"/>
    <lineage>
        <taxon>Bacteria</taxon>
        <taxon>Bacillati</taxon>
        <taxon>Bacillota</taxon>
        <taxon>Clostridia</taxon>
        <taxon>Lachnospirales</taxon>
        <taxon>Lachnospiraceae</taxon>
        <taxon>Mediterraneibacter</taxon>
    </lineage>
</organism>
<dbReference type="PANTHER" id="PTHR22550">
    <property type="entry name" value="SPORE GERMINATION PROTEIN"/>
    <property type="match status" value="1"/>
</dbReference>
<protein>
    <submittedName>
        <fullName evidence="4">Bacillus/Clostridium GerA spore germination protein</fullName>
    </submittedName>
</protein>
<sequence>MVNRYSVKRNNILKSRSNKKIKKGYSNHRKCTVGIRQKKGEVSMVEKNTKKLNSSFEENIRYMNEILPVKESFDIIRREIIIGGKASVFYYIDGFIKDEAMLKIMDSFLSVSEQDMPKDAEMFIQKHVPYVEVEILEDFDQVIRNVLSGPACLFIDGYKECIALDCRTYPARGVDEPDKDKSLRGSRDGFVETIVFNTALMRRRIRDPHLVMEMTEAGQSSRTDIAICYMKDRVDKELLQNLKKRIETLELNDLRMNQQSLAEALFKRKWFNPFPKFKYTERPDTAAACLFEGKVVILVDNSPSAMILPTSIFDMIEEANDYYFPTVTGMYLKITRTLITVATVFFTPLYLLFMQNIEWLPEVFRFVEVQDTVNIPLVFQFIILELSIDGLRLAAMNTPTMLSTPLSVIAGIVMGEFSVQSGWFNSEVMLYMAFVAVANYTQPNFELGYALKFMRLLLLVLTACFNLYGFIIGCILVFCFLVFNKTLSGRNYMNVKLN</sequence>
<dbReference type="PANTHER" id="PTHR22550:SF9">
    <property type="entry name" value="STAGE V SPORULATION PROTEIN AF"/>
    <property type="match status" value="1"/>
</dbReference>
<feature type="transmembrane region" description="Helical" evidence="3">
    <location>
        <begin position="373"/>
        <end position="394"/>
    </location>
</feature>
<keyword evidence="2 3" id="KW-0472">Membrane</keyword>
<evidence type="ECO:0000256" key="2">
    <source>
        <dbReference type="ARBA" id="ARBA00023136"/>
    </source>
</evidence>
<keyword evidence="3" id="KW-1133">Transmembrane helix</keyword>
<evidence type="ECO:0000313" key="4">
    <source>
        <dbReference type="EMBL" id="CUO46627.1"/>
    </source>
</evidence>
<proteinExistence type="inferred from homology"/>
<reference evidence="4 5" key="1">
    <citation type="submission" date="2015-09" db="EMBL/GenBank/DDBJ databases">
        <authorList>
            <consortium name="Pathogen Informatics"/>
        </authorList>
    </citation>
    <scope>NUCLEOTIDE SEQUENCE [LARGE SCALE GENOMIC DNA]</scope>
    <source>
        <strain evidence="4 5">2789STDY5834841</strain>
    </source>
</reference>
<feature type="transmembrane region" description="Helical" evidence="3">
    <location>
        <begin position="406"/>
        <end position="424"/>
    </location>
</feature>
<gene>
    <name evidence="4" type="ORF">ERS852456_02640</name>
</gene>
<dbReference type="PIRSF" id="PIRSF005690">
    <property type="entry name" value="GerBA"/>
    <property type="match status" value="1"/>
</dbReference>
<dbReference type="Proteomes" id="UP000095787">
    <property type="component" value="Unassembled WGS sequence"/>
</dbReference>
<comment type="similarity">
    <text evidence="1">Belongs to the GerABKA family.</text>
</comment>
<dbReference type="GO" id="GO:0009847">
    <property type="term" value="P:spore germination"/>
    <property type="evidence" value="ECO:0007669"/>
    <property type="project" value="InterPro"/>
</dbReference>
<evidence type="ECO:0000256" key="1">
    <source>
        <dbReference type="ARBA" id="ARBA00005278"/>
    </source>
</evidence>
<keyword evidence="3" id="KW-0812">Transmembrane</keyword>
<dbReference type="AlphaFoldDB" id="A0A174FAM7"/>
<dbReference type="GO" id="GO:0016020">
    <property type="term" value="C:membrane"/>
    <property type="evidence" value="ECO:0007669"/>
    <property type="project" value="InterPro"/>
</dbReference>
<dbReference type="EMBL" id="CYZO01000055">
    <property type="protein sequence ID" value="CUO46627.1"/>
    <property type="molecule type" value="Genomic_DNA"/>
</dbReference>
<accession>A0A174FAM7</accession>
<feature type="transmembrane region" description="Helical" evidence="3">
    <location>
        <begin position="334"/>
        <end position="353"/>
    </location>
</feature>